<dbReference type="AlphaFoldDB" id="A0A427YPC3"/>
<sequence length="466" mass="52358">MSLVSQFVSHASTVFSAGSAPNLLASIPLDPSHPFYHPLHQALISVPESQLSGSSFVGQCSPVNKDVRETFASFVAAVLMFAKGGNERTGEEQAYGEFTRFQAVYSEANRLYGMSSSDGPHLHAFLNPLILILARSLVQKASTAASLSTVPARDARSSRSIKDTTRQTIERSFQVASSAATSNEWEDIVGREHVVGDVIWPLANILWRIYAERRLHQQSLELCKSITSLTPHEDKRLASRGRVIRQTDLSQSYYWRGRVFVILLEMRQAKFWLDKAMRMCPQGAWQQRRAILIRLIPINILLGTLPSQTLLQQYDLPEFAPLVHAYRTGNVVAWRNELETRKEWLRRRHVWLILYERGETLLWRNLFREALKAYYITNPDAPRGRCPTWIFVSAATRAFAGSREIEDGTIGLEDIISLISSLIDHGLILGFLSYSQSQLVMKGSADGFGGFPRISQVVPRAIAANT</sequence>
<evidence type="ECO:0008006" key="3">
    <source>
        <dbReference type="Google" id="ProtNLM"/>
    </source>
</evidence>
<dbReference type="PANTHER" id="PTHR12732:SF8">
    <property type="entry name" value="NUCLEAR MRNA EXPORT PROTEIN THP1"/>
    <property type="match status" value="1"/>
</dbReference>
<evidence type="ECO:0000313" key="2">
    <source>
        <dbReference type="Proteomes" id="UP000279259"/>
    </source>
</evidence>
<name>A0A427YPC3_9TREE</name>
<protein>
    <recommendedName>
        <fullName evidence="3">PCI domain-containing protein</fullName>
    </recommendedName>
</protein>
<organism evidence="1 2">
    <name type="scientific">Saitozyma podzolica</name>
    <dbReference type="NCBI Taxonomy" id="1890683"/>
    <lineage>
        <taxon>Eukaryota</taxon>
        <taxon>Fungi</taxon>
        <taxon>Dikarya</taxon>
        <taxon>Basidiomycota</taxon>
        <taxon>Agaricomycotina</taxon>
        <taxon>Tremellomycetes</taxon>
        <taxon>Tremellales</taxon>
        <taxon>Trimorphomycetaceae</taxon>
        <taxon>Saitozyma</taxon>
    </lineage>
</organism>
<dbReference type="GO" id="GO:0000973">
    <property type="term" value="P:post-transcriptional tethering of RNA polymerase II gene DNA at nuclear periphery"/>
    <property type="evidence" value="ECO:0007669"/>
    <property type="project" value="TreeGrafter"/>
</dbReference>
<dbReference type="GO" id="GO:0016973">
    <property type="term" value="P:poly(A)+ mRNA export from nucleus"/>
    <property type="evidence" value="ECO:0007669"/>
    <property type="project" value="TreeGrafter"/>
</dbReference>
<gene>
    <name evidence="1" type="ORF">EHS25_008361</name>
</gene>
<dbReference type="SMART" id="SM00753">
    <property type="entry name" value="PAM"/>
    <property type="match status" value="1"/>
</dbReference>
<reference evidence="1 2" key="1">
    <citation type="submission" date="2018-11" db="EMBL/GenBank/DDBJ databases">
        <title>Genome sequence of Saitozyma podzolica DSM 27192.</title>
        <authorList>
            <person name="Aliyu H."/>
            <person name="Gorte O."/>
            <person name="Ochsenreither K."/>
        </authorList>
    </citation>
    <scope>NUCLEOTIDE SEQUENCE [LARGE SCALE GENOMIC DNA]</scope>
    <source>
        <strain evidence="1 2">DSM 27192</strain>
    </source>
</reference>
<proteinExistence type="predicted"/>
<keyword evidence="2" id="KW-1185">Reference proteome</keyword>
<dbReference type="GO" id="GO:0003690">
    <property type="term" value="F:double-stranded DNA binding"/>
    <property type="evidence" value="ECO:0007669"/>
    <property type="project" value="InterPro"/>
</dbReference>
<dbReference type="EMBL" id="RSCD01000005">
    <property type="protein sequence ID" value="RSH92915.1"/>
    <property type="molecule type" value="Genomic_DNA"/>
</dbReference>
<dbReference type="Proteomes" id="UP000279259">
    <property type="component" value="Unassembled WGS sequence"/>
</dbReference>
<dbReference type="STRING" id="1890683.A0A427YPC3"/>
<dbReference type="GO" id="GO:0070390">
    <property type="term" value="C:transcription export complex 2"/>
    <property type="evidence" value="ECO:0007669"/>
    <property type="project" value="TreeGrafter"/>
</dbReference>
<dbReference type="InterPro" id="IPR045114">
    <property type="entry name" value="Csn12-like"/>
</dbReference>
<dbReference type="PANTHER" id="PTHR12732">
    <property type="entry name" value="UNCHARACTERIZED PROTEASOME COMPONENT REGION PCI-CONTAINING"/>
    <property type="match status" value="1"/>
</dbReference>
<dbReference type="GO" id="GO:0003723">
    <property type="term" value="F:RNA binding"/>
    <property type="evidence" value="ECO:0007669"/>
    <property type="project" value="InterPro"/>
</dbReference>
<comment type="caution">
    <text evidence="1">The sequence shown here is derived from an EMBL/GenBank/DDBJ whole genome shotgun (WGS) entry which is preliminary data.</text>
</comment>
<dbReference type="GO" id="GO:0006368">
    <property type="term" value="P:transcription elongation by RNA polymerase II"/>
    <property type="evidence" value="ECO:0007669"/>
    <property type="project" value="TreeGrafter"/>
</dbReference>
<accession>A0A427YPC3</accession>
<evidence type="ECO:0000313" key="1">
    <source>
        <dbReference type="EMBL" id="RSH92915.1"/>
    </source>
</evidence>
<dbReference type="OrthoDB" id="5404651at2759"/>